<evidence type="ECO:0000313" key="2">
    <source>
        <dbReference type="EMBL" id="KAE9627570.1"/>
    </source>
</evidence>
<protein>
    <submittedName>
        <fullName evidence="2">DUF2063 domain-containing protein</fullName>
    </submittedName>
</protein>
<evidence type="ECO:0000313" key="3">
    <source>
        <dbReference type="Proteomes" id="UP000441586"/>
    </source>
</evidence>
<reference evidence="2 3" key="1">
    <citation type="submission" date="2019-12" db="EMBL/GenBank/DDBJ databases">
        <authorList>
            <person name="Zhang Y.-J."/>
        </authorList>
    </citation>
    <scope>NUCLEOTIDE SEQUENCE [LARGE SCALE GENOMIC DNA]</scope>
    <source>
        <strain evidence="2 3">H18S-6</strain>
    </source>
</reference>
<dbReference type="Gene3D" id="1.10.150.690">
    <property type="entry name" value="DUF2063"/>
    <property type="match status" value="1"/>
</dbReference>
<sequence length="251" mass="27411">MNTSQSQFTRAMMDASIPVPEGLLDAQSRPAGRRFDVYRNNVAVSLTEAMHAAFPVIAKLLGKENMDGLSGLYLRAHPPSSPLMMFYGEHFPDFLAAMEQLSHLGYLPDVARLELSMRRSYHAADSVPIDPEKLAQLPPDALMQTEVKFAPSMQLIASPWPIFDIWRYNTQDGAAKPDAVAQDVMISRPEFDPTPHLLPPGGAAFIVALQRGQNIGSAHEAALAKTPEFDLGATFTLLLQGGVILKLDTKG</sequence>
<comment type="caution">
    <text evidence="2">The sequence shown here is derived from an EMBL/GenBank/DDBJ whole genome shotgun (WGS) entry which is preliminary data.</text>
</comment>
<accession>A0A6A4RCV9</accession>
<name>A0A6A4RCV9_9RHOB</name>
<dbReference type="InterPro" id="IPR044922">
    <property type="entry name" value="DUF2063_N_sf"/>
</dbReference>
<dbReference type="Proteomes" id="UP000441586">
    <property type="component" value="Unassembled WGS sequence"/>
</dbReference>
<proteinExistence type="predicted"/>
<gene>
    <name evidence="2" type="ORF">GP644_18465</name>
</gene>
<dbReference type="Pfam" id="PF09836">
    <property type="entry name" value="DUF2063"/>
    <property type="match status" value="1"/>
</dbReference>
<evidence type="ECO:0000259" key="1">
    <source>
        <dbReference type="Pfam" id="PF09836"/>
    </source>
</evidence>
<dbReference type="InterPro" id="IPR018640">
    <property type="entry name" value="DUF2063"/>
</dbReference>
<organism evidence="2 3">
    <name type="scientific">Parasedimentitalea maritima</name>
    <dbReference type="NCBI Taxonomy" id="2578117"/>
    <lineage>
        <taxon>Bacteria</taxon>
        <taxon>Pseudomonadati</taxon>
        <taxon>Pseudomonadota</taxon>
        <taxon>Alphaproteobacteria</taxon>
        <taxon>Rhodobacterales</taxon>
        <taxon>Paracoccaceae</taxon>
        <taxon>Parasedimentitalea</taxon>
    </lineage>
</organism>
<dbReference type="AlphaFoldDB" id="A0A6A4RCV9"/>
<feature type="domain" description="Putative DNA-binding" evidence="1">
    <location>
        <begin position="5"/>
        <end position="95"/>
    </location>
</feature>
<dbReference type="EMBL" id="WSFO01000012">
    <property type="protein sequence ID" value="KAE9627570.1"/>
    <property type="molecule type" value="Genomic_DNA"/>
</dbReference>
<dbReference type="RefSeq" id="WP_158980831.1">
    <property type="nucleotide sequence ID" value="NZ_WSFO01000012.1"/>
</dbReference>